<keyword evidence="3" id="KW-0812">Transmembrane</keyword>
<dbReference type="STRING" id="324602.Caur_3245"/>
<dbReference type="Proteomes" id="UP000002008">
    <property type="component" value="Chromosome"/>
</dbReference>
<evidence type="ECO:0000256" key="2">
    <source>
        <dbReference type="SAM" id="MobiDB-lite"/>
    </source>
</evidence>
<feature type="region of interest" description="Disordered" evidence="2">
    <location>
        <begin position="133"/>
        <end position="152"/>
    </location>
</feature>
<dbReference type="RefSeq" id="WP_012259086.1">
    <property type="nucleotide sequence ID" value="NC_010175.1"/>
</dbReference>
<dbReference type="HOGENOM" id="CLU_1831565_0_0_0"/>
<proteinExistence type="predicted"/>
<feature type="transmembrane region" description="Helical" evidence="3">
    <location>
        <begin position="43"/>
        <end position="64"/>
    </location>
</feature>
<dbReference type="KEGG" id="cau:Caur_3245"/>
<evidence type="ECO:0000313" key="5">
    <source>
        <dbReference type="Proteomes" id="UP000002008"/>
    </source>
</evidence>
<keyword evidence="3" id="KW-1133">Transmembrane helix</keyword>
<dbReference type="eggNOG" id="COG2919">
    <property type="taxonomic scope" value="Bacteria"/>
</dbReference>
<dbReference type="EMBL" id="CP000909">
    <property type="protein sequence ID" value="ABY36433.1"/>
    <property type="molecule type" value="Genomic_DNA"/>
</dbReference>
<dbReference type="AlphaFoldDB" id="A9WIE1"/>
<evidence type="ECO:0000256" key="3">
    <source>
        <dbReference type="SAM" id="Phobius"/>
    </source>
</evidence>
<reference evidence="5" key="1">
    <citation type="journal article" date="2011" name="BMC Genomics">
        <title>Complete genome sequence of the filamentous anoxygenic phototrophic bacterium Chloroflexus aurantiacus.</title>
        <authorList>
            <person name="Tang K.H."/>
            <person name="Barry K."/>
            <person name="Chertkov O."/>
            <person name="Dalin E."/>
            <person name="Han C.S."/>
            <person name="Hauser L.J."/>
            <person name="Honchak B.M."/>
            <person name="Karbach L.E."/>
            <person name="Land M.L."/>
            <person name="Lapidus A."/>
            <person name="Larimer F.W."/>
            <person name="Mikhailova N."/>
            <person name="Pitluck S."/>
            <person name="Pierson B.K."/>
            <person name="Blankenship R.E."/>
        </authorList>
    </citation>
    <scope>NUCLEOTIDE SEQUENCE [LARGE SCALE GENOMIC DNA]</scope>
    <source>
        <strain evidence="5">ATCC 29366 / DSM 635 / J-10-fl</strain>
    </source>
</reference>
<name>A9WIE1_CHLAA</name>
<accession>A9WIE1</accession>
<evidence type="ECO:0000256" key="1">
    <source>
        <dbReference type="SAM" id="Coils"/>
    </source>
</evidence>
<dbReference type="InterPro" id="IPR007060">
    <property type="entry name" value="FtsL/DivIC"/>
</dbReference>
<dbReference type="InParanoid" id="A9WIE1"/>
<keyword evidence="1" id="KW-0175">Coiled coil</keyword>
<feature type="compositionally biased region" description="Pro residues" evidence="2">
    <location>
        <begin position="133"/>
        <end position="151"/>
    </location>
</feature>
<feature type="coiled-coil region" evidence="1">
    <location>
        <begin position="70"/>
        <end position="97"/>
    </location>
</feature>
<keyword evidence="5" id="KW-1185">Reference proteome</keyword>
<sequence>MRRYRSSPKQSFTFTTLRRNWAMVRGRFRRWLTTTFPGGGRTLTSLTIMAILLVMIGSISVNLVNQLLIARHLEQELATAQVEIEALQATTQALAAQLEYERSDAATEAWARDLGLARDGDIIVVPERVPTLSLPPTPTIPPTPEPTPQPLPNWQRWWQAFFP</sequence>
<keyword evidence="3" id="KW-0472">Membrane</keyword>
<dbReference type="Pfam" id="PF04977">
    <property type="entry name" value="DivIC"/>
    <property type="match status" value="1"/>
</dbReference>
<organism evidence="4 5">
    <name type="scientific">Chloroflexus aurantiacus (strain ATCC 29366 / DSM 635 / J-10-fl)</name>
    <dbReference type="NCBI Taxonomy" id="324602"/>
    <lineage>
        <taxon>Bacteria</taxon>
        <taxon>Bacillati</taxon>
        <taxon>Chloroflexota</taxon>
        <taxon>Chloroflexia</taxon>
        <taxon>Chloroflexales</taxon>
        <taxon>Chloroflexineae</taxon>
        <taxon>Chloroflexaceae</taxon>
        <taxon>Chloroflexus</taxon>
    </lineage>
</organism>
<gene>
    <name evidence="4" type="ordered locus">Caur_3245</name>
</gene>
<protein>
    <submittedName>
        <fullName evidence="4">Septum formation initiator</fullName>
    </submittedName>
</protein>
<dbReference type="PATRIC" id="fig|324602.8.peg.3664"/>
<evidence type="ECO:0000313" key="4">
    <source>
        <dbReference type="EMBL" id="ABY36433.1"/>
    </source>
</evidence>
<dbReference type="EnsemblBacteria" id="ABY36433">
    <property type="protein sequence ID" value="ABY36433"/>
    <property type="gene ID" value="Caur_3245"/>
</dbReference>